<feature type="transmembrane region" description="Helical" evidence="1">
    <location>
        <begin position="424"/>
        <end position="447"/>
    </location>
</feature>
<evidence type="ECO:0008006" key="4">
    <source>
        <dbReference type="Google" id="ProtNLM"/>
    </source>
</evidence>
<keyword evidence="1" id="KW-1133">Transmembrane helix</keyword>
<feature type="transmembrane region" description="Helical" evidence="1">
    <location>
        <begin position="147"/>
        <end position="170"/>
    </location>
</feature>
<keyword evidence="3" id="KW-1185">Reference proteome</keyword>
<keyword evidence="1" id="KW-0812">Transmembrane</keyword>
<comment type="caution">
    <text evidence="2">The sequence shown here is derived from an EMBL/GenBank/DDBJ whole genome shotgun (WGS) entry which is preliminary data.</text>
</comment>
<dbReference type="Proteomes" id="UP000822688">
    <property type="component" value="Chromosome 5"/>
</dbReference>
<evidence type="ECO:0000256" key="1">
    <source>
        <dbReference type="SAM" id="Phobius"/>
    </source>
</evidence>
<organism evidence="2 3">
    <name type="scientific">Ceratodon purpureus</name>
    <name type="common">Fire moss</name>
    <name type="synonym">Dicranum purpureum</name>
    <dbReference type="NCBI Taxonomy" id="3225"/>
    <lineage>
        <taxon>Eukaryota</taxon>
        <taxon>Viridiplantae</taxon>
        <taxon>Streptophyta</taxon>
        <taxon>Embryophyta</taxon>
        <taxon>Bryophyta</taxon>
        <taxon>Bryophytina</taxon>
        <taxon>Bryopsida</taxon>
        <taxon>Dicranidae</taxon>
        <taxon>Pseudoditrichales</taxon>
        <taxon>Ditrichaceae</taxon>
        <taxon>Ceratodon</taxon>
    </lineage>
</organism>
<dbReference type="EMBL" id="CM026425">
    <property type="protein sequence ID" value="KAG0577122.1"/>
    <property type="molecule type" value="Genomic_DNA"/>
</dbReference>
<feature type="transmembrane region" description="Helical" evidence="1">
    <location>
        <begin position="107"/>
        <end position="127"/>
    </location>
</feature>
<name>A0A8T0I0Y3_CERPU</name>
<gene>
    <name evidence="2" type="ORF">KC19_5G132500</name>
</gene>
<accession>A0A8T0I0Y3</accession>
<reference evidence="2" key="1">
    <citation type="submission" date="2020-06" db="EMBL/GenBank/DDBJ databases">
        <title>WGS assembly of Ceratodon purpureus strain R40.</title>
        <authorList>
            <person name="Carey S.B."/>
            <person name="Jenkins J."/>
            <person name="Shu S."/>
            <person name="Lovell J.T."/>
            <person name="Sreedasyam A."/>
            <person name="Maumus F."/>
            <person name="Tiley G.P."/>
            <person name="Fernandez-Pozo N."/>
            <person name="Barry K."/>
            <person name="Chen C."/>
            <person name="Wang M."/>
            <person name="Lipzen A."/>
            <person name="Daum C."/>
            <person name="Saski C.A."/>
            <person name="Payton A.C."/>
            <person name="Mcbreen J.C."/>
            <person name="Conrad R.E."/>
            <person name="Kollar L.M."/>
            <person name="Olsson S."/>
            <person name="Huttunen S."/>
            <person name="Landis J.B."/>
            <person name="Wickett N.J."/>
            <person name="Johnson M.G."/>
            <person name="Rensing S.A."/>
            <person name="Grimwood J."/>
            <person name="Schmutz J."/>
            <person name="Mcdaniel S.F."/>
        </authorList>
    </citation>
    <scope>NUCLEOTIDE SEQUENCE</scope>
    <source>
        <strain evidence="2">R40</strain>
    </source>
</reference>
<evidence type="ECO:0000313" key="3">
    <source>
        <dbReference type="Proteomes" id="UP000822688"/>
    </source>
</evidence>
<keyword evidence="1" id="KW-0472">Membrane</keyword>
<evidence type="ECO:0000313" key="2">
    <source>
        <dbReference type="EMBL" id="KAG0577122.1"/>
    </source>
</evidence>
<proteinExistence type="predicted"/>
<feature type="transmembrane region" description="Helical" evidence="1">
    <location>
        <begin position="356"/>
        <end position="378"/>
    </location>
</feature>
<feature type="transmembrane region" description="Helical" evidence="1">
    <location>
        <begin position="299"/>
        <end position="317"/>
    </location>
</feature>
<dbReference type="AlphaFoldDB" id="A0A8T0I0Y3"/>
<feature type="transmembrane region" description="Helical" evidence="1">
    <location>
        <begin position="323"/>
        <end position="344"/>
    </location>
</feature>
<sequence length="468" mass="52090">MWAGREYISASMEFEEEPKVDSNMEGEVSEVVELEADPLLQANQSDEIVDDAESVERLPVVAELKRSHTMQRERLGLLRQPIETLRLAILSLLYQCRLLWIHVLSHHLRVVGAGVLTIAIIIGLAVVDGPHEYYVREAIAYFRFAVWWIGLGVASSIGLGSGLHTFVLYLGPHIAMFAVRASQCGRVDFKARGYDTPQWGFPPSWQHRECSELGEPMFPRLPTDGLESYVVPIFKVLLQVQLEAVLWGIGTAIGELPPYFVSRAARLSGEKVKELEDLVNLPEELDHPSLYDRLKVWGLKRFSQLGFFAILIFASVPNPLFDLAGLMCGHFLVPFWKFFLATLIGKAIIKTHIQTIVVILACNPHVLEALEAGFAWVISHLPFLNRLSPSIMALVGSVKDKVSGNAGAAVPVKSGYTLGSVWNIVVQLMMAGFVASIITATAQGYLLERQKHEVSTLVEDLKKKKKQE</sequence>
<protein>
    <recommendedName>
        <fullName evidence="4">Vacuole membrane protein 1</fullName>
    </recommendedName>
</protein>